<proteinExistence type="predicted"/>
<gene>
    <name evidence="2" type="ORF">OKW52_19715</name>
</gene>
<evidence type="ECO:0000256" key="1">
    <source>
        <dbReference type="SAM" id="SignalP"/>
    </source>
</evidence>
<organism evidence="2 3">
    <name type="scientific">Pararhodobacter zhoushanensis</name>
    <dbReference type="NCBI Taxonomy" id="2479545"/>
    <lineage>
        <taxon>Bacteria</taxon>
        <taxon>Pseudomonadati</taxon>
        <taxon>Pseudomonadota</taxon>
        <taxon>Alphaproteobacteria</taxon>
        <taxon>Rhodobacterales</taxon>
        <taxon>Paracoccaceae</taxon>
        <taxon>Pararhodobacter</taxon>
    </lineage>
</organism>
<dbReference type="RefSeq" id="WP_264507216.1">
    <property type="nucleotide sequence ID" value="NZ_JAPDFL010000001.1"/>
</dbReference>
<comment type="caution">
    <text evidence="2">The sequence shown here is derived from an EMBL/GenBank/DDBJ whole genome shotgun (WGS) entry which is preliminary data.</text>
</comment>
<keyword evidence="1" id="KW-0732">Signal</keyword>
<evidence type="ECO:0000313" key="2">
    <source>
        <dbReference type="EMBL" id="MCW1934419.1"/>
    </source>
</evidence>
<sequence>MRIAFLLPLALAACTGSPRAMPDLGPAPAPAPQDRIAAECALLDRAATMLAANGTPAHDGLTEGCPGVAARDTRPLRGQLESLRAANAAALPPAMQAGTRAEAVYRRMITRGVPVSLALHLTSDPLFAAAAR</sequence>
<keyword evidence="3" id="KW-1185">Reference proteome</keyword>
<accession>A0ABT3H3Q6</accession>
<dbReference type="EMBL" id="JAPDFL010000001">
    <property type="protein sequence ID" value="MCW1934419.1"/>
    <property type="molecule type" value="Genomic_DNA"/>
</dbReference>
<feature type="signal peptide" evidence="1">
    <location>
        <begin position="1"/>
        <end position="20"/>
    </location>
</feature>
<reference evidence="2 3" key="1">
    <citation type="submission" date="2022-10" db="EMBL/GenBank/DDBJ databases">
        <title>Pararhodobacter sp. nov., isolated from marine algae.</title>
        <authorList>
            <person name="Choi B.J."/>
            <person name="Kim J.M."/>
            <person name="Lee J.K."/>
            <person name="Choi D.G."/>
            <person name="Jeon C.O."/>
        </authorList>
    </citation>
    <scope>NUCLEOTIDE SEQUENCE [LARGE SCALE GENOMIC DNA]</scope>
    <source>
        <strain evidence="2 3">ZQ420</strain>
    </source>
</reference>
<evidence type="ECO:0000313" key="3">
    <source>
        <dbReference type="Proteomes" id="UP001208938"/>
    </source>
</evidence>
<dbReference type="Proteomes" id="UP001208938">
    <property type="component" value="Unassembled WGS sequence"/>
</dbReference>
<name>A0ABT3H3Q6_9RHOB</name>
<feature type="chain" id="PRO_5047254933" evidence="1">
    <location>
        <begin position="21"/>
        <end position="132"/>
    </location>
</feature>
<protein>
    <submittedName>
        <fullName evidence="2">Uncharacterized protein</fullName>
    </submittedName>
</protein>